<comment type="caution">
    <text evidence="1">The sequence shown here is derived from an EMBL/GenBank/DDBJ whole genome shotgun (WGS) entry which is preliminary data.</text>
</comment>
<dbReference type="OrthoDB" id="8963818at2759"/>
<dbReference type="AlphaFoldDB" id="A0A4Z2IW09"/>
<organism evidence="1 2">
    <name type="scientific">Liparis tanakae</name>
    <name type="common">Tanaka's snailfish</name>
    <dbReference type="NCBI Taxonomy" id="230148"/>
    <lineage>
        <taxon>Eukaryota</taxon>
        <taxon>Metazoa</taxon>
        <taxon>Chordata</taxon>
        <taxon>Craniata</taxon>
        <taxon>Vertebrata</taxon>
        <taxon>Euteleostomi</taxon>
        <taxon>Actinopterygii</taxon>
        <taxon>Neopterygii</taxon>
        <taxon>Teleostei</taxon>
        <taxon>Neoteleostei</taxon>
        <taxon>Acanthomorphata</taxon>
        <taxon>Eupercaria</taxon>
        <taxon>Perciformes</taxon>
        <taxon>Cottioidei</taxon>
        <taxon>Cottales</taxon>
        <taxon>Liparidae</taxon>
        <taxon>Liparis</taxon>
    </lineage>
</organism>
<gene>
    <name evidence="1" type="ORF">EYF80_008144</name>
</gene>
<protein>
    <submittedName>
        <fullName evidence="1">Uncharacterized protein</fullName>
    </submittedName>
</protein>
<evidence type="ECO:0000313" key="2">
    <source>
        <dbReference type="Proteomes" id="UP000314294"/>
    </source>
</evidence>
<proteinExistence type="predicted"/>
<dbReference type="Proteomes" id="UP000314294">
    <property type="component" value="Unassembled WGS sequence"/>
</dbReference>
<accession>A0A4Z2IW09</accession>
<evidence type="ECO:0000313" key="1">
    <source>
        <dbReference type="EMBL" id="TNN81698.1"/>
    </source>
</evidence>
<keyword evidence="2" id="KW-1185">Reference proteome</keyword>
<name>A0A4Z2IW09_9TELE</name>
<dbReference type="EMBL" id="SRLO01000045">
    <property type="protein sequence ID" value="TNN81698.1"/>
    <property type="molecule type" value="Genomic_DNA"/>
</dbReference>
<reference evidence="1 2" key="1">
    <citation type="submission" date="2019-03" db="EMBL/GenBank/DDBJ databases">
        <title>First draft genome of Liparis tanakae, snailfish: a comprehensive survey of snailfish specific genes.</title>
        <authorList>
            <person name="Kim W."/>
            <person name="Song I."/>
            <person name="Jeong J.-H."/>
            <person name="Kim D."/>
            <person name="Kim S."/>
            <person name="Ryu S."/>
            <person name="Song J.Y."/>
            <person name="Lee S.K."/>
        </authorList>
    </citation>
    <scope>NUCLEOTIDE SEQUENCE [LARGE SCALE GENOMIC DNA]</scope>
    <source>
        <tissue evidence="1">Muscle</tissue>
    </source>
</reference>
<sequence length="69" mass="8011">MFVPLPVPFVFQRTAPDLNAWRLKSPLAPRSNSDTQQLLGPLPYYLFGEGSKSWLWGRERRRRVGVPKE</sequence>